<feature type="compositionally biased region" description="Basic and acidic residues" evidence="1">
    <location>
        <begin position="693"/>
        <end position="703"/>
    </location>
</feature>
<feature type="compositionally biased region" description="Basic and acidic residues" evidence="1">
    <location>
        <begin position="895"/>
        <end position="910"/>
    </location>
</feature>
<feature type="region of interest" description="Disordered" evidence="1">
    <location>
        <begin position="73"/>
        <end position="96"/>
    </location>
</feature>
<feature type="region of interest" description="Disordered" evidence="1">
    <location>
        <begin position="943"/>
        <end position="1037"/>
    </location>
</feature>
<evidence type="ECO:0000313" key="3">
    <source>
        <dbReference type="Proteomes" id="UP000250140"/>
    </source>
</evidence>
<dbReference type="Proteomes" id="UP000250140">
    <property type="component" value="Unassembled WGS sequence"/>
</dbReference>
<keyword evidence="3" id="KW-1185">Reference proteome</keyword>
<evidence type="ECO:0000313" key="2">
    <source>
        <dbReference type="EMBL" id="OCL05357.1"/>
    </source>
</evidence>
<dbReference type="EMBL" id="KV750308">
    <property type="protein sequence ID" value="OCL05357.1"/>
    <property type="molecule type" value="Genomic_DNA"/>
</dbReference>
<name>A0A8E2JQ73_9PEZI</name>
<feature type="compositionally biased region" description="Low complexity" evidence="1">
    <location>
        <begin position="680"/>
        <end position="690"/>
    </location>
</feature>
<feature type="region of interest" description="Disordered" evidence="1">
    <location>
        <begin position="1092"/>
        <end position="1116"/>
    </location>
</feature>
<organism evidence="2 3">
    <name type="scientific">Glonium stellatum</name>
    <dbReference type="NCBI Taxonomy" id="574774"/>
    <lineage>
        <taxon>Eukaryota</taxon>
        <taxon>Fungi</taxon>
        <taxon>Dikarya</taxon>
        <taxon>Ascomycota</taxon>
        <taxon>Pezizomycotina</taxon>
        <taxon>Dothideomycetes</taxon>
        <taxon>Pleosporomycetidae</taxon>
        <taxon>Gloniales</taxon>
        <taxon>Gloniaceae</taxon>
        <taxon>Glonium</taxon>
    </lineage>
</organism>
<feature type="compositionally biased region" description="Basic and acidic residues" evidence="1">
    <location>
        <begin position="73"/>
        <end position="89"/>
    </location>
</feature>
<protein>
    <submittedName>
        <fullName evidence="2">Uncharacterized protein</fullName>
    </submittedName>
</protein>
<feature type="compositionally biased region" description="Basic and acidic residues" evidence="1">
    <location>
        <begin position="199"/>
        <end position="221"/>
    </location>
</feature>
<feature type="compositionally biased region" description="Basic residues" evidence="1">
    <location>
        <begin position="962"/>
        <end position="977"/>
    </location>
</feature>
<feature type="compositionally biased region" description="Polar residues" evidence="1">
    <location>
        <begin position="243"/>
        <end position="257"/>
    </location>
</feature>
<reference evidence="2 3" key="1">
    <citation type="journal article" date="2016" name="Nat. Commun.">
        <title>Ectomycorrhizal ecology is imprinted in the genome of the dominant symbiotic fungus Cenococcum geophilum.</title>
        <authorList>
            <consortium name="DOE Joint Genome Institute"/>
            <person name="Peter M."/>
            <person name="Kohler A."/>
            <person name="Ohm R.A."/>
            <person name="Kuo A."/>
            <person name="Krutzmann J."/>
            <person name="Morin E."/>
            <person name="Arend M."/>
            <person name="Barry K.W."/>
            <person name="Binder M."/>
            <person name="Choi C."/>
            <person name="Clum A."/>
            <person name="Copeland A."/>
            <person name="Grisel N."/>
            <person name="Haridas S."/>
            <person name="Kipfer T."/>
            <person name="LaButti K."/>
            <person name="Lindquist E."/>
            <person name="Lipzen A."/>
            <person name="Maire R."/>
            <person name="Meier B."/>
            <person name="Mihaltcheva S."/>
            <person name="Molinier V."/>
            <person name="Murat C."/>
            <person name="Poggeler S."/>
            <person name="Quandt C.A."/>
            <person name="Sperisen C."/>
            <person name="Tritt A."/>
            <person name="Tisserant E."/>
            <person name="Crous P.W."/>
            <person name="Henrissat B."/>
            <person name="Nehls U."/>
            <person name="Egli S."/>
            <person name="Spatafora J.W."/>
            <person name="Grigoriev I.V."/>
            <person name="Martin F.M."/>
        </authorList>
    </citation>
    <scope>NUCLEOTIDE SEQUENCE [LARGE SCALE GENOMIC DNA]</scope>
    <source>
        <strain evidence="2 3">CBS 207.34</strain>
    </source>
</reference>
<feature type="region of interest" description="Disordered" evidence="1">
    <location>
        <begin position="895"/>
        <end position="919"/>
    </location>
</feature>
<gene>
    <name evidence="2" type="ORF">AOQ84DRAFT_224937</name>
</gene>
<feature type="compositionally biased region" description="Polar residues" evidence="1">
    <location>
        <begin position="1097"/>
        <end position="1108"/>
    </location>
</feature>
<dbReference type="AlphaFoldDB" id="A0A8E2JQ73"/>
<feature type="region of interest" description="Disordered" evidence="1">
    <location>
        <begin position="640"/>
        <end position="727"/>
    </location>
</feature>
<feature type="compositionally biased region" description="Basic and acidic residues" evidence="1">
    <location>
        <begin position="978"/>
        <end position="988"/>
    </location>
</feature>
<feature type="compositionally biased region" description="Polar residues" evidence="1">
    <location>
        <begin position="943"/>
        <end position="954"/>
    </location>
</feature>
<accession>A0A8E2JQ73</accession>
<evidence type="ECO:0000256" key="1">
    <source>
        <dbReference type="SAM" id="MobiDB-lite"/>
    </source>
</evidence>
<proteinExistence type="predicted"/>
<feature type="compositionally biased region" description="Polar residues" evidence="1">
    <location>
        <begin position="704"/>
        <end position="727"/>
    </location>
</feature>
<feature type="region of interest" description="Disordered" evidence="1">
    <location>
        <begin position="839"/>
        <end position="861"/>
    </location>
</feature>
<feature type="region of interest" description="Disordered" evidence="1">
    <location>
        <begin position="191"/>
        <end position="257"/>
    </location>
</feature>
<dbReference type="OrthoDB" id="10568242at2759"/>
<sequence length="1116" mass="121994">MFLPKYLTYEQDTMDQARRTNPMVEACDGHRFITIGSSRLGSPEYLFYDDDDSYEMTWKEGMEEIEDFDWQLKDDGPQEDKMQQDDESMRLSSQLHMSGDLDETRSVHADGSVHQQKAISVQTGILLSRYPNPGGMEVKLVEAQSVDSRHMDVFDPEVTSRVLVDESKLPANSSLRYSLFEQRQTESFSDARAPLIGLKEADDKNEHVDDSKTRGRSQETHRGKRHQSTTSQDELSLAVAAQEASQGSSRNSTFSPLATTSVESGRLPKMLRSNLLVTAERYLAITKPFSQENFHDVVRPIPQVPTYSSISPASSGAFNKIITSQNLYTDQNPGLSPVEESPKKSPGQFSLENVKDVIDGDGSANTEGRQLKKPVSHSEEAIQTSVIKCRSRSLSEAPKVILRTASNETANIPSVNLVEAGKPSTNTSPIHCRGSSEVIQGRNGNCIIDTPTTEEDRVKEDINVKMTKRVPTSRLNGIAYVGSQNTKPSQGVGSISSNIPGLGFFGLETSTENSGITSAESARRTETLFSLSKGSAKLRESNPTGYSIQQEHSCLENGASELQSIGATMDEVVTRGTRSEKLTGISEKNPILSPNLIATPFSVRRSHSLPDYSFNINAELEAIVEERNMIRRGHESRKNIITRLKMQDKYDNLPGTPSPAKSDAKNRRSALQSMIKERGLPLSSRDSSSRLAKRIEAHDRKTEVSASDDGNPNASTPIPYTPSHTNKSAQVLPYTPENIPWAGLHSSPAFVPASYRSKTRAQLRQLLIDRNLDSGSIKDNKSKLQQRLRENDLSKRIVTEVHSKGSEAQGIQFLGELGSKRILVAATTASTKFGVAQASVDAKAPHIQPEENEKLTKPSLTSSSRISRGLVKLSGAGGIAENSNSIVELEHGSTARSFANKDEPGVDKPAYDSSQSSSLLSELSDRDFDQSCLAATQLVPMQTSYSPQTRTAVPSQAIPRIRFGHKIKRKVSKRSRSKVKDKGFKPGEDSSSSEGATKRKKGRMSSTGKAKSCLSSATEQHTGLGNSSSNQRTEQQAEDIMDLVRSEAVEHFEISVADTSTVRVGERESSKPIGDRTAAITNERGILLPSLKGGSVGANNVGNTSHRVSSLKHDSI</sequence>
<feature type="region of interest" description="Disordered" evidence="1">
    <location>
        <begin position="330"/>
        <end position="349"/>
    </location>
</feature>
<feature type="compositionally biased region" description="Polar residues" evidence="1">
    <location>
        <begin position="1004"/>
        <end position="1034"/>
    </location>
</feature>